<accession>A0A1U7LPW3</accession>
<dbReference type="OrthoDB" id="5925at2759"/>
<evidence type="ECO:0000313" key="19">
    <source>
        <dbReference type="EMBL" id="OLL24684.1"/>
    </source>
</evidence>
<evidence type="ECO:0000256" key="3">
    <source>
        <dbReference type="ARBA" id="ARBA00012951"/>
    </source>
</evidence>
<keyword evidence="9" id="KW-0999">Mitochondrion inner membrane</keyword>
<dbReference type="GO" id="GO:0005743">
    <property type="term" value="C:mitochondrial inner membrane"/>
    <property type="evidence" value="ECO:0007669"/>
    <property type="project" value="UniProtKB-SubCell"/>
</dbReference>
<keyword evidence="14" id="KW-0496">Mitochondrion</keyword>
<feature type="binding site" description="axial binding residue" evidence="17">
    <location>
        <position position="105"/>
    </location>
    <ligand>
        <name>heme c</name>
        <dbReference type="ChEBI" id="CHEBI:61717"/>
    </ligand>
    <ligandPart>
        <name>Fe</name>
        <dbReference type="ChEBI" id="CHEBI:18248"/>
    </ligandPart>
</feature>
<dbReference type="InterPro" id="IPR002326">
    <property type="entry name" value="Cyt_c1"/>
</dbReference>
<dbReference type="AlphaFoldDB" id="A0A1U7LPW3"/>
<keyword evidence="20" id="KW-1185">Reference proteome</keyword>
<dbReference type="GO" id="GO:0045275">
    <property type="term" value="C:respiratory chain complex III"/>
    <property type="evidence" value="ECO:0007669"/>
    <property type="project" value="EnsemblFungi"/>
</dbReference>
<evidence type="ECO:0000256" key="8">
    <source>
        <dbReference type="ARBA" id="ARBA00022723"/>
    </source>
</evidence>
<keyword evidence="7" id="KW-0812">Transmembrane</keyword>
<dbReference type="GO" id="GO:0008121">
    <property type="term" value="F:quinol-cytochrome-c reductase activity"/>
    <property type="evidence" value="ECO:0007669"/>
    <property type="project" value="UniProtKB-EC"/>
</dbReference>
<gene>
    <name evidence="19" type="ORF">NEOLI_001907</name>
</gene>
<comment type="caution">
    <text evidence="19">The sequence shown here is derived from an EMBL/GenBank/DDBJ whole genome shotgun (WGS) entry which is preliminary data.</text>
</comment>
<dbReference type="Pfam" id="PF02167">
    <property type="entry name" value="Cytochrom_C1"/>
    <property type="match status" value="1"/>
</dbReference>
<reference evidence="19 20" key="1">
    <citation type="submission" date="2016-04" db="EMBL/GenBank/DDBJ databases">
        <title>Evolutionary innovation and constraint leading to complex multicellularity in the Ascomycota.</title>
        <authorList>
            <person name="Cisse O."/>
            <person name="Nguyen A."/>
            <person name="Hewitt D.A."/>
            <person name="Jedd G."/>
            <person name="Stajich J.E."/>
        </authorList>
    </citation>
    <scope>NUCLEOTIDE SEQUENCE [LARGE SCALE GENOMIC DNA]</scope>
    <source>
        <strain evidence="19 20">DAH-3</strain>
    </source>
</reference>
<proteinExistence type="inferred from homology"/>
<dbReference type="PANTHER" id="PTHR10266">
    <property type="entry name" value="CYTOCHROME C1"/>
    <property type="match status" value="1"/>
</dbReference>
<evidence type="ECO:0000256" key="6">
    <source>
        <dbReference type="ARBA" id="ARBA00022660"/>
    </source>
</evidence>
<feature type="binding site" description="covalent" evidence="17">
    <location>
        <position position="109"/>
    </location>
    <ligand>
        <name>heme c</name>
        <dbReference type="ChEBI" id="CHEBI:61717"/>
    </ligand>
</feature>
<keyword evidence="13 17" id="KW-0408">Iron</keyword>
<keyword evidence="15" id="KW-0472">Membrane</keyword>
<evidence type="ECO:0000256" key="7">
    <source>
        <dbReference type="ARBA" id="ARBA00022692"/>
    </source>
</evidence>
<evidence type="ECO:0000256" key="5">
    <source>
        <dbReference type="ARBA" id="ARBA00022617"/>
    </source>
</evidence>
<feature type="binding site" description="covalent" evidence="17">
    <location>
        <position position="108"/>
    </location>
    <ligand>
        <name>heme c</name>
        <dbReference type="ChEBI" id="CHEBI:61717"/>
    </ligand>
</feature>
<keyword evidence="4" id="KW-0813">Transport</keyword>
<dbReference type="STRING" id="1198029.A0A1U7LPW3"/>
<evidence type="ECO:0000256" key="17">
    <source>
        <dbReference type="PIRSR" id="PIRSR602326-1"/>
    </source>
</evidence>
<dbReference type="GO" id="GO:0046872">
    <property type="term" value="F:metal ion binding"/>
    <property type="evidence" value="ECO:0007669"/>
    <property type="project" value="UniProtKB-KW"/>
</dbReference>
<evidence type="ECO:0000256" key="14">
    <source>
        <dbReference type="ARBA" id="ARBA00023128"/>
    </source>
</evidence>
<keyword evidence="5 17" id="KW-0349">Heme</keyword>
<keyword evidence="6" id="KW-0679">Respiratory chain</keyword>
<dbReference type="EC" id="7.1.1.8" evidence="3"/>
<evidence type="ECO:0000256" key="1">
    <source>
        <dbReference type="ARBA" id="ARBA00004273"/>
    </source>
</evidence>
<keyword evidence="11" id="KW-0249">Electron transport</keyword>
<evidence type="ECO:0000256" key="9">
    <source>
        <dbReference type="ARBA" id="ARBA00022792"/>
    </source>
</evidence>
<feature type="domain" description="Cytochrome c" evidence="18">
    <location>
        <begin position="92"/>
        <end position="244"/>
    </location>
</feature>
<sequence>MSLLPRLLKPAYFRPFIQKCYTSSSSSSASTTDSRKWVTFATCASVSSVLGLGLYYQAYANPISATTAAEEGLHPTHYPWPQNSPLSGFDHKSLRRGFKVYQEACASCHSLSRIAWRNLVGVTHTVDETKALAEQVEYDDGPDDKGEMFKRPGKLSDYLPSPFPNEQAARAGNGGALPPDLSLIVKARHGGCDYIFSILTGYVDPPVGVKLGDGLNFNLYFPGTGIAMPRILFDGLVEYEDGTPATTSQMAYDVTNFLNWAAEPCLEDSKRKGLKAVVGFAVLFGISIWLKRFKWIPLKTRKIVYNPPKI</sequence>
<dbReference type="InterPro" id="IPR021157">
    <property type="entry name" value="Cyt_c1_TM_anchor_C"/>
</dbReference>
<comment type="similarity">
    <text evidence="2">Belongs to the cytochrome c family.</text>
</comment>
<keyword evidence="8 17" id="KW-0479">Metal-binding</keyword>
<dbReference type="PRINTS" id="PR00603">
    <property type="entry name" value="CYTOCHROMEC1"/>
</dbReference>
<evidence type="ECO:0000256" key="13">
    <source>
        <dbReference type="ARBA" id="ARBA00023004"/>
    </source>
</evidence>
<evidence type="ECO:0000256" key="11">
    <source>
        <dbReference type="ARBA" id="ARBA00022982"/>
    </source>
</evidence>
<organism evidence="19 20">
    <name type="scientific">Neolecta irregularis (strain DAH-3)</name>
    <dbReference type="NCBI Taxonomy" id="1198029"/>
    <lineage>
        <taxon>Eukaryota</taxon>
        <taxon>Fungi</taxon>
        <taxon>Dikarya</taxon>
        <taxon>Ascomycota</taxon>
        <taxon>Taphrinomycotina</taxon>
        <taxon>Neolectales</taxon>
        <taxon>Neolectaceae</taxon>
        <taxon>Neolecta</taxon>
    </lineage>
</organism>
<comment type="subcellular location">
    <subcellularLocation>
        <location evidence="1">Mitochondrion inner membrane</location>
    </subcellularLocation>
</comment>
<dbReference type="Gene3D" id="1.10.760.10">
    <property type="entry name" value="Cytochrome c-like domain"/>
    <property type="match status" value="1"/>
</dbReference>
<dbReference type="GO" id="GO:0020037">
    <property type="term" value="F:heme binding"/>
    <property type="evidence" value="ECO:0007669"/>
    <property type="project" value="InterPro"/>
</dbReference>
<dbReference type="InterPro" id="IPR009056">
    <property type="entry name" value="Cyt_c-like_dom"/>
</dbReference>
<dbReference type="PROSITE" id="PS51007">
    <property type="entry name" value="CYTC"/>
    <property type="match status" value="1"/>
</dbReference>
<comment type="catalytic activity">
    <reaction evidence="16">
        <text>a quinol + 2 Fe(III)-[cytochrome c](out) = a quinone + 2 Fe(II)-[cytochrome c](out) + 2 H(+)(out)</text>
        <dbReference type="Rhea" id="RHEA:11484"/>
        <dbReference type="Rhea" id="RHEA-COMP:10350"/>
        <dbReference type="Rhea" id="RHEA-COMP:14399"/>
        <dbReference type="ChEBI" id="CHEBI:15378"/>
        <dbReference type="ChEBI" id="CHEBI:24646"/>
        <dbReference type="ChEBI" id="CHEBI:29033"/>
        <dbReference type="ChEBI" id="CHEBI:29034"/>
        <dbReference type="ChEBI" id="CHEBI:132124"/>
        <dbReference type="EC" id="7.1.1.8"/>
    </reaction>
</comment>
<dbReference type="FunFam" id="1.10.760.10:FF:000002">
    <property type="entry name" value="Cytochrome c1, heme protein"/>
    <property type="match status" value="1"/>
</dbReference>
<dbReference type="PANTHER" id="PTHR10266:SF3">
    <property type="entry name" value="CYTOCHROME C1, HEME PROTEIN, MITOCHONDRIAL"/>
    <property type="match status" value="1"/>
</dbReference>
<evidence type="ECO:0000256" key="10">
    <source>
        <dbReference type="ARBA" id="ARBA00022967"/>
    </source>
</evidence>
<dbReference type="Gene3D" id="1.20.5.100">
    <property type="entry name" value="Cytochrome c1, transmembrane anchor, C-terminal"/>
    <property type="match status" value="1"/>
</dbReference>
<dbReference type="Proteomes" id="UP000186594">
    <property type="component" value="Unassembled WGS sequence"/>
</dbReference>
<dbReference type="InterPro" id="IPR036909">
    <property type="entry name" value="Cyt_c-like_dom_sf"/>
</dbReference>
<dbReference type="EMBL" id="LXFE01000678">
    <property type="protein sequence ID" value="OLL24684.1"/>
    <property type="molecule type" value="Genomic_DNA"/>
</dbReference>
<protein>
    <recommendedName>
        <fullName evidence="3">quinol--cytochrome-c reductase</fullName>
        <ecNumber evidence="3">7.1.1.8</ecNumber>
    </recommendedName>
</protein>
<dbReference type="SUPFAM" id="SSF81496">
    <property type="entry name" value="Cytochrome c1 subunit of cytochrome bc1 complex (Ubiquinol-cytochrome c reductase), transmembrane anchor"/>
    <property type="match status" value="1"/>
</dbReference>
<evidence type="ECO:0000256" key="4">
    <source>
        <dbReference type="ARBA" id="ARBA00022448"/>
    </source>
</evidence>
<keyword evidence="10" id="KW-1278">Translocase</keyword>
<name>A0A1U7LPW3_NEOID</name>
<evidence type="ECO:0000313" key="20">
    <source>
        <dbReference type="Proteomes" id="UP000186594"/>
    </source>
</evidence>
<feature type="binding site" description="covalent" evidence="17">
    <location>
        <position position="228"/>
    </location>
    <ligand>
        <name>heme c</name>
        <dbReference type="ChEBI" id="CHEBI:61717"/>
    </ligand>
</feature>
<evidence type="ECO:0000256" key="16">
    <source>
        <dbReference type="ARBA" id="ARBA00029351"/>
    </source>
</evidence>
<evidence type="ECO:0000256" key="2">
    <source>
        <dbReference type="ARBA" id="ARBA00006488"/>
    </source>
</evidence>
<dbReference type="GO" id="GO:0006122">
    <property type="term" value="P:mitochondrial electron transport, ubiquinol to cytochrome c"/>
    <property type="evidence" value="ECO:0007669"/>
    <property type="project" value="EnsemblFungi"/>
</dbReference>
<evidence type="ECO:0000256" key="15">
    <source>
        <dbReference type="ARBA" id="ARBA00023136"/>
    </source>
</evidence>
<dbReference type="SUPFAM" id="SSF46626">
    <property type="entry name" value="Cytochrome c"/>
    <property type="match status" value="1"/>
</dbReference>
<keyword evidence="12" id="KW-1133">Transmembrane helix</keyword>
<evidence type="ECO:0000259" key="18">
    <source>
        <dbReference type="PROSITE" id="PS51007"/>
    </source>
</evidence>
<comment type="cofactor">
    <cofactor evidence="17">
        <name>heme c</name>
        <dbReference type="ChEBI" id="CHEBI:61717"/>
    </cofactor>
    <text evidence="17">Binds 1 heme c group covalently per subunit.</text>
</comment>
<dbReference type="OMA" id="WVKKFKW"/>
<evidence type="ECO:0000256" key="12">
    <source>
        <dbReference type="ARBA" id="ARBA00022989"/>
    </source>
</evidence>
<dbReference type="FunFam" id="1.20.5.100:FF:000003">
    <property type="entry name" value="Cytochrome c1, heme protein, mitochondrial"/>
    <property type="match status" value="1"/>
</dbReference>